<dbReference type="PIRSF" id="PIRSF023381">
    <property type="entry name" value="MannP-dilichol_defect-1p"/>
    <property type="match status" value="1"/>
</dbReference>
<evidence type="ECO:0000313" key="11">
    <source>
        <dbReference type="Proteomes" id="UP000828390"/>
    </source>
</evidence>
<evidence type="ECO:0000256" key="2">
    <source>
        <dbReference type="ARBA" id="ARBA00022448"/>
    </source>
</evidence>
<dbReference type="Proteomes" id="UP000828390">
    <property type="component" value="Unassembled WGS sequence"/>
</dbReference>
<dbReference type="AlphaFoldDB" id="A0A9D4J890"/>
<evidence type="ECO:0000256" key="7">
    <source>
        <dbReference type="ARBA" id="ARBA00038475"/>
    </source>
</evidence>
<feature type="transmembrane region" description="Helical" evidence="9">
    <location>
        <begin position="85"/>
        <end position="106"/>
    </location>
</feature>
<evidence type="ECO:0000256" key="8">
    <source>
        <dbReference type="PIRNR" id="PIRNR023381"/>
    </source>
</evidence>
<dbReference type="InterPro" id="IPR016817">
    <property type="entry name" value="MannP-dilichol_defect-1"/>
</dbReference>
<dbReference type="Gene3D" id="1.20.1280.290">
    <property type="match status" value="2"/>
</dbReference>
<keyword evidence="11" id="KW-1185">Reference proteome</keyword>
<organism evidence="10 11">
    <name type="scientific">Dreissena polymorpha</name>
    <name type="common">Zebra mussel</name>
    <name type="synonym">Mytilus polymorpha</name>
    <dbReference type="NCBI Taxonomy" id="45954"/>
    <lineage>
        <taxon>Eukaryota</taxon>
        <taxon>Metazoa</taxon>
        <taxon>Spiralia</taxon>
        <taxon>Lophotrochozoa</taxon>
        <taxon>Mollusca</taxon>
        <taxon>Bivalvia</taxon>
        <taxon>Autobranchia</taxon>
        <taxon>Heteroconchia</taxon>
        <taxon>Euheterodonta</taxon>
        <taxon>Imparidentia</taxon>
        <taxon>Neoheterodontei</taxon>
        <taxon>Myida</taxon>
        <taxon>Dreissenoidea</taxon>
        <taxon>Dreissenidae</taxon>
        <taxon>Dreissena</taxon>
    </lineage>
</organism>
<dbReference type="PANTHER" id="PTHR12226">
    <property type="entry name" value="MANNOSE-P-DOLICHOL UTILIZATION DEFECT 1 LEC35 -RELATED"/>
    <property type="match status" value="1"/>
</dbReference>
<evidence type="ECO:0000256" key="1">
    <source>
        <dbReference type="ARBA" id="ARBA00004141"/>
    </source>
</evidence>
<evidence type="ECO:0000256" key="4">
    <source>
        <dbReference type="ARBA" id="ARBA00022737"/>
    </source>
</evidence>
<feature type="transmembrane region" description="Helical" evidence="9">
    <location>
        <begin position="25"/>
        <end position="46"/>
    </location>
</feature>
<reference evidence="10" key="1">
    <citation type="journal article" date="2019" name="bioRxiv">
        <title>The Genome of the Zebra Mussel, Dreissena polymorpha: A Resource for Invasive Species Research.</title>
        <authorList>
            <person name="McCartney M.A."/>
            <person name="Auch B."/>
            <person name="Kono T."/>
            <person name="Mallez S."/>
            <person name="Zhang Y."/>
            <person name="Obille A."/>
            <person name="Becker A."/>
            <person name="Abrahante J.E."/>
            <person name="Garbe J."/>
            <person name="Badalamenti J.P."/>
            <person name="Herman A."/>
            <person name="Mangelson H."/>
            <person name="Liachko I."/>
            <person name="Sullivan S."/>
            <person name="Sone E.D."/>
            <person name="Koren S."/>
            <person name="Silverstein K.A.T."/>
            <person name="Beckman K.B."/>
            <person name="Gohl D.M."/>
        </authorList>
    </citation>
    <scope>NUCLEOTIDE SEQUENCE</scope>
    <source>
        <strain evidence="10">Duluth1</strain>
        <tissue evidence="10">Whole animal</tissue>
    </source>
</reference>
<evidence type="ECO:0000256" key="9">
    <source>
        <dbReference type="SAM" id="Phobius"/>
    </source>
</evidence>
<evidence type="ECO:0000256" key="5">
    <source>
        <dbReference type="ARBA" id="ARBA00022989"/>
    </source>
</evidence>
<evidence type="ECO:0000313" key="10">
    <source>
        <dbReference type="EMBL" id="KAH3803496.1"/>
    </source>
</evidence>
<keyword evidence="2" id="KW-0813">Transport</keyword>
<sequence length="226" mass="24111">MVVPEPCFTRIFTEFNLFNVECLKIVISKCLGYAIILGSFVVKVPQIGKILQAKSGEGISLASVLCELVAISANAVYGFSHGFPFSAYGEGVFLAIQTALVMFLVLMYGGRQLGSFLFLAVYVAIMAVLLSPATPKGLIAAMQGVNIIIVMASKLIQAYANFTNGGTGQLSAITVLMLWGGSLARIFTSIQETGDAMTVVTYVAAFICNCVLVAQIVYYSRKAKAD</sequence>
<comment type="subcellular location">
    <subcellularLocation>
        <location evidence="1 8">Membrane</location>
        <topology evidence="1 8">Multi-pass membrane protein</topology>
    </subcellularLocation>
</comment>
<feature type="transmembrane region" description="Helical" evidence="9">
    <location>
        <begin position="137"/>
        <end position="156"/>
    </location>
</feature>
<name>A0A9D4J890_DREPO</name>
<evidence type="ECO:0000256" key="6">
    <source>
        <dbReference type="ARBA" id="ARBA00023136"/>
    </source>
</evidence>
<dbReference type="FunFam" id="1.20.1280.290:FF:000006">
    <property type="entry name" value="mannose-P-dolichol utilization defect 1 protein"/>
    <property type="match status" value="1"/>
</dbReference>
<feature type="transmembrane region" description="Helical" evidence="9">
    <location>
        <begin position="58"/>
        <end position="79"/>
    </location>
</feature>
<keyword evidence="5 8" id="KW-1133">Transmembrane helix</keyword>
<comment type="caution">
    <text evidence="10">The sequence shown here is derived from an EMBL/GenBank/DDBJ whole genome shotgun (WGS) entry which is preliminary data.</text>
</comment>
<comment type="similarity">
    <text evidence="7">Belongs to the MPDU1 (TC 2.A.43.3) family.</text>
</comment>
<dbReference type="EMBL" id="JAIWYP010000006">
    <property type="protein sequence ID" value="KAH3803496.1"/>
    <property type="molecule type" value="Genomic_DNA"/>
</dbReference>
<feature type="transmembrane region" description="Helical" evidence="9">
    <location>
        <begin position="199"/>
        <end position="219"/>
    </location>
</feature>
<dbReference type="GO" id="GO:0016020">
    <property type="term" value="C:membrane"/>
    <property type="evidence" value="ECO:0007669"/>
    <property type="project" value="UniProtKB-SubCell"/>
</dbReference>
<dbReference type="InterPro" id="IPR006603">
    <property type="entry name" value="PQ-loop_rpt"/>
</dbReference>
<feature type="transmembrane region" description="Helical" evidence="9">
    <location>
        <begin position="113"/>
        <end position="131"/>
    </location>
</feature>
<proteinExistence type="inferred from homology"/>
<protein>
    <recommendedName>
        <fullName evidence="8">Solute carrier family 66 member 3</fullName>
    </recommendedName>
</protein>
<dbReference type="PANTHER" id="PTHR12226:SF2">
    <property type="entry name" value="MANNOSE-P-DOLICHOL UTILIZATION DEFECT 1 PROTEIN"/>
    <property type="match status" value="1"/>
</dbReference>
<evidence type="ECO:0000256" key="3">
    <source>
        <dbReference type="ARBA" id="ARBA00022692"/>
    </source>
</evidence>
<keyword evidence="4" id="KW-0677">Repeat</keyword>
<accession>A0A9D4J890</accession>
<dbReference type="SMART" id="SM00679">
    <property type="entry name" value="CTNS"/>
    <property type="match status" value="2"/>
</dbReference>
<dbReference type="GO" id="GO:0009312">
    <property type="term" value="P:oligosaccharide biosynthetic process"/>
    <property type="evidence" value="ECO:0007669"/>
    <property type="project" value="TreeGrafter"/>
</dbReference>
<dbReference type="Pfam" id="PF04193">
    <property type="entry name" value="PQ-loop"/>
    <property type="match status" value="1"/>
</dbReference>
<feature type="transmembrane region" description="Helical" evidence="9">
    <location>
        <begin position="168"/>
        <end position="187"/>
    </location>
</feature>
<reference evidence="10" key="2">
    <citation type="submission" date="2020-11" db="EMBL/GenBank/DDBJ databases">
        <authorList>
            <person name="McCartney M.A."/>
            <person name="Auch B."/>
            <person name="Kono T."/>
            <person name="Mallez S."/>
            <person name="Becker A."/>
            <person name="Gohl D.M."/>
            <person name="Silverstein K.A.T."/>
            <person name="Koren S."/>
            <person name="Bechman K.B."/>
            <person name="Herman A."/>
            <person name="Abrahante J.E."/>
            <person name="Garbe J."/>
        </authorList>
    </citation>
    <scope>NUCLEOTIDE SEQUENCE</scope>
    <source>
        <strain evidence="10">Duluth1</strain>
        <tissue evidence="10">Whole animal</tissue>
    </source>
</reference>
<keyword evidence="6 8" id="KW-0472">Membrane</keyword>
<gene>
    <name evidence="10" type="ORF">DPMN_131757</name>
</gene>
<keyword evidence="3 8" id="KW-0812">Transmembrane</keyword>